<evidence type="ECO:0000313" key="3">
    <source>
        <dbReference type="EMBL" id="MCM8558137.1"/>
    </source>
</evidence>
<evidence type="ECO:0000313" key="4">
    <source>
        <dbReference type="Proteomes" id="UP001155128"/>
    </source>
</evidence>
<dbReference type="AlphaFoldDB" id="A0A9X2EMW5"/>
<evidence type="ECO:0000256" key="1">
    <source>
        <dbReference type="ARBA" id="ARBA00006436"/>
    </source>
</evidence>
<reference evidence="3" key="1">
    <citation type="submission" date="2022-06" db="EMBL/GenBank/DDBJ databases">
        <title>Sphingomicrobium sedimins sp. nov., a marine bacterium isolated from tidal flat.</title>
        <authorList>
            <person name="Kim C.-H."/>
            <person name="Yoo Y."/>
            <person name="Kim J.-J."/>
        </authorList>
    </citation>
    <scope>NUCLEOTIDE SEQUENCE</scope>
    <source>
        <strain evidence="3">GRR-S6-50</strain>
    </source>
</reference>
<feature type="domain" description="Ubiquinol-cytochrome c chaperone" evidence="2">
    <location>
        <begin position="37"/>
        <end position="170"/>
    </location>
</feature>
<comment type="similarity">
    <text evidence="1">Belongs to the UPF0174 family.</text>
</comment>
<protein>
    <submittedName>
        <fullName evidence="3">Ubiquinol-cytochrome C chaperone</fullName>
    </submittedName>
</protein>
<comment type="caution">
    <text evidence="3">The sequence shown here is derived from an EMBL/GenBank/DDBJ whole genome shotgun (WGS) entry which is preliminary data.</text>
</comment>
<gene>
    <name evidence="3" type="ORF">NDO55_09915</name>
</gene>
<dbReference type="Pfam" id="PF03981">
    <property type="entry name" value="Ubiq_cyt_C_chap"/>
    <property type="match status" value="1"/>
</dbReference>
<organism evidence="3 4">
    <name type="scientific">Sphingomicrobium sediminis</name>
    <dbReference type="NCBI Taxonomy" id="2950949"/>
    <lineage>
        <taxon>Bacteria</taxon>
        <taxon>Pseudomonadati</taxon>
        <taxon>Pseudomonadota</taxon>
        <taxon>Alphaproteobacteria</taxon>
        <taxon>Sphingomonadales</taxon>
        <taxon>Sphingomonadaceae</taxon>
        <taxon>Sphingomicrobium</taxon>
    </lineage>
</organism>
<proteinExistence type="inferred from homology"/>
<dbReference type="RefSeq" id="WP_252114813.1">
    <property type="nucleotide sequence ID" value="NZ_JAMSHT010000001.1"/>
</dbReference>
<sequence length="172" mass="18998">MRKLFSWLGPPPGAKAASLYAALVAMARDKHWYVEGKVSDDLDGRFAILSTLVALATLRLEDGEEDAVRTSVALTEAFIADMDSQMRELGFDTTIGKQVRGLVGALASRVDRWRHASDENADHEEWKAATLFSVYRDEDPGEDALTYAEEQLRRVAERMAGEPDAALIKGDL</sequence>
<name>A0A9X2EMW5_9SPHN</name>
<accession>A0A9X2EMW5</accession>
<evidence type="ECO:0000259" key="2">
    <source>
        <dbReference type="Pfam" id="PF03981"/>
    </source>
</evidence>
<keyword evidence="4" id="KW-1185">Reference proteome</keyword>
<dbReference type="EMBL" id="JAMSHT010000001">
    <property type="protein sequence ID" value="MCM8558137.1"/>
    <property type="molecule type" value="Genomic_DNA"/>
</dbReference>
<dbReference type="Proteomes" id="UP001155128">
    <property type="component" value="Unassembled WGS sequence"/>
</dbReference>
<dbReference type="InterPro" id="IPR021150">
    <property type="entry name" value="Ubiq_cyt_c_chap"/>
</dbReference>